<dbReference type="InParanoid" id="A0A251U3Y4"/>
<proteinExistence type="predicted"/>
<evidence type="ECO:0000313" key="2">
    <source>
        <dbReference type="Proteomes" id="UP000215914"/>
    </source>
</evidence>
<dbReference type="EMBL" id="CM007897">
    <property type="protein sequence ID" value="OTG18055.1"/>
    <property type="molecule type" value="Genomic_DNA"/>
</dbReference>
<evidence type="ECO:0000313" key="1">
    <source>
        <dbReference type="EMBL" id="OTG18055.1"/>
    </source>
</evidence>
<gene>
    <name evidence="1" type="ORF">HannXRQ_Chr08g0218951</name>
</gene>
<accession>A0A251U3Y4</accession>
<sequence>MVSADGVCGVVHMSHLVHSTQSSSRLMKSSMCQNQSSRLCWKSGIVSHSGAYGHFSKLEVQFWTFRYFGEALCGNCRTYIGTKTTHLDDAIFLFSFSVTWAIFHVY</sequence>
<protein>
    <submittedName>
        <fullName evidence="1">Uncharacterized protein</fullName>
    </submittedName>
</protein>
<organism evidence="1 2">
    <name type="scientific">Helianthus annuus</name>
    <name type="common">Common sunflower</name>
    <dbReference type="NCBI Taxonomy" id="4232"/>
    <lineage>
        <taxon>Eukaryota</taxon>
        <taxon>Viridiplantae</taxon>
        <taxon>Streptophyta</taxon>
        <taxon>Embryophyta</taxon>
        <taxon>Tracheophyta</taxon>
        <taxon>Spermatophyta</taxon>
        <taxon>Magnoliopsida</taxon>
        <taxon>eudicotyledons</taxon>
        <taxon>Gunneridae</taxon>
        <taxon>Pentapetalae</taxon>
        <taxon>asterids</taxon>
        <taxon>campanulids</taxon>
        <taxon>Asterales</taxon>
        <taxon>Asteraceae</taxon>
        <taxon>Asteroideae</taxon>
        <taxon>Heliantheae alliance</taxon>
        <taxon>Heliantheae</taxon>
        <taxon>Helianthus</taxon>
    </lineage>
</organism>
<reference evidence="2" key="1">
    <citation type="journal article" date="2017" name="Nature">
        <title>The sunflower genome provides insights into oil metabolism, flowering and Asterid evolution.</title>
        <authorList>
            <person name="Badouin H."/>
            <person name="Gouzy J."/>
            <person name="Grassa C.J."/>
            <person name="Murat F."/>
            <person name="Staton S.E."/>
            <person name="Cottret L."/>
            <person name="Lelandais-Briere C."/>
            <person name="Owens G.L."/>
            <person name="Carrere S."/>
            <person name="Mayjonade B."/>
            <person name="Legrand L."/>
            <person name="Gill N."/>
            <person name="Kane N.C."/>
            <person name="Bowers J.E."/>
            <person name="Hubner S."/>
            <person name="Bellec A."/>
            <person name="Berard A."/>
            <person name="Berges H."/>
            <person name="Blanchet N."/>
            <person name="Boniface M.C."/>
            <person name="Brunel D."/>
            <person name="Catrice O."/>
            <person name="Chaidir N."/>
            <person name="Claudel C."/>
            <person name="Donnadieu C."/>
            <person name="Faraut T."/>
            <person name="Fievet G."/>
            <person name="Helmstetter N."/>
            <person name="King M."/>
            <person name="Knapp S.J."/>
            <person name="Lai Z."/>
            <person name="Le Paslier M.C."/>
            <person name="Lippi Y."/>
            <person name="Lorenzon L."/>
            <person name="Mandel J.R."/>
            <person name="Marage G."/>
            <person name="Marchand G."/>
            <person name="Marquand E."/>
            <person name="Bret-Mestries E."/>
            <person name="Morien E."/>
            <person name="Nambeesan S."/>
            <person name="Nguyen T."/>
            <person name="Pegot-Espagnet P."/>
            <person name="Pouilly N."/>
            <person name="Raftis F."/>
            <person name="Sallet E."/>
            <person name="Schiex T."/>
            <person name="Thomas J."/>
            <person name="Vandecasteele C."/>
            <person name="Vares D."/>
            <person name="Vear F."/>
            <person name="Vautrin S."/>
            <person name="Crespi M."/>
            <person name="Mangin B."/>
            <person name="Burke J.M."/>
            <person name="Salse J."/>
            <person name="Munos S."/>
            <person name="Vincourt P."/>
            <person name="Rieseberg L.H."/>
            <person name="Langlade N.B."/>
        </authorList>
    </citation>
    <scope>NUCLEOTIDE SEQUENCE [LARGE SCALE GENOMIC DNA]</scope>
    <source>
        <strain evidence="2">cv. SF193</strain>
    </source>
</reference>
<keyword evidence="2" id="KW-1185">Reference proteome</keyword>
<name>A0A251U3Y4_HELAN</name>
<dbReference type="AlphaFoldDB" id="A0A251U3Y4"/>
<dbReference type="Proteomes" id="UP000215914">
    <property type="component" value="Chromosome 8"/>
</dbReference>